<dbReference type="GO" id="GO:0009279">
    <property type="term" value="C:cell outer membrane"/>
    <property type="evidence" value="ECO:0007669"/>
    <property type="project" value="InterPro"/>
</dbReference>
<name>A0A853I904_9GAMM</name>
<dbReference type="GO" id="GO:0046930">
    <property type="term" value="C:pore complex"/>
    <property type="evidence" value="ECO:0007669"/>
    <property type="project" value="UniProtKB-KW"/>
</dbReference>
<keyword evidence="1 2" id="KW-0732">Signal</keyword>
<evidence type="ECO:0000256" key="1">
    <source>
        <dbReference type="ARBA" id="ARBA00022729"/>
    </source>
</evidence>
<dbReference type="InterPro" id="IPR027385">
    <property type="entry name" value="Beta-barrel_OMP"/>
</dbReference>
<keyword evidence="5" id="KW-1185">Reference proteome</keyword>
<dbReference type="Pfam" id="PF13505">
    <property type="entry name" value="OMP_b-brl"/>
    <property type="match status" value="1"/>
</dbReference>
<evidence type="ECO:0000256" key="2">
    <source>
        <dbReference type="SAM" id="SignalP"/>
    </source>
</evidence>
<feature type="signal peptide" evidence="2">
    <location>
        <begin position="1"/>
        <end position="20"/>
    </location>
</feature>
<dbReference type="AlphaFoldDB" id="A0A853I904"/>
<evidence type="ECO:0000259" key="3">
    <source>
        <dbReference type="Pfam" id="PF13505"/>
    </source>
</evidence>
<accession>A0A853I904</accession>
<protein>
    <submittedName>
        <fullName evidence="4">Outer membrane beta-barrel protein</fullName>
    </submittedName>
</protein>
<dbReference type="RefSeq" id="WP_180568061.1">
    <property type="nucleotide sequence ID" value="NZ_JACCKB010000009.1"/>
</dbReference>
<dbReference type="Gene3D" id="2.40.160.20">
    <property type="match status" value="1"/>
</dbReference>
<comment type="caution">
    <text evidence="4">The sequence shown here is derived from an EMBL/GenBank/DDBJ whole genome shotgun (WGS) entry which is preliminary data.</text>
</comment>
<feature type="chain" id="PRO_5032686731" evidence="2">
    <location>
        <begin position="21"/>
        <end position="243"/>
    </location>
</feature>
<dbReference type="Proteomes" id="UP000569732">
    <property type="component" value="Unassembled WGS sequence"/>
</dbReference>
<reference evidence="4 5" key="1">
    <citation type="submission" date="2020-07" db="EMBL/GenBank/DDBJ databases">
        <title>Endozoicomonas sp. nov., isolated from sediment.</title>
        <authorList>
            <person name="Gu T."/>
        </authorList>
    </citation>
    <scope>NUCLEOTIDE SEQUENCE [LARGE SCALE GENOMIC DNA]</scope>
    <source>
        <strain evidence="4 5">SM1973</strain>
    </source>
</reference>
<dbReference type="SUPFAM" id="SSF56925">
    <property type="entry name" value="OMPA-like"/>
    <property type="match status" value="1"/>
</dbReference>
<feature type="domain" description="Outer membrane protein beta-barrel" evidence="3">
    <location>
        <begin position="9"/>
        <end position="243"/>
    </location>
</feature>
<evidence type="ECO:0000313" key="5">
    <source>
        <dbReference type="Proteomes" id="UP000569732"/>
    </source>
</evidence>
<proteinExistence type="predicted"/>
<sequence>MKKTVLATIIASTVTAQAFAQDNINPFADEKSGLYLGIGAGKSSYDSAYESDTLNMFKNNSGQVNTNDSNGETIGKLFLGYRVNKYLALEAGYTDFNSSDADIKRSNTERRGARTINKNTVGKITNKIKGIEIKAIGLYPIGNKVDIKASAGIMRWKLDETYTGSTIQNVALGERSRTKTIFHKSKENKKGTSLTLGLGANYNITNNITVGLQWERIKDVGHKDLAFGETDIDTYTLSAQYNF</sequence>
<dbReference type="GO" id="GO:0015288">
    <property type="term" value="F:porin activity"/>
    <property type="evidence" value="ECO:0007669"/>
    <property type="project" value="UniProtKB-KW"/>
</dbReference>
<dbReference type="EMBL" id="JACCKB010000009">
    <property type="protein sequence ID" value="NYZ66037.1"/>
    <property type="molecule type" value="Genomic_DNA"/>
</dbReference>
<organism evidence="4 5">
    <name type="scientific">Spartinivicinus marinus</name>
    <dbReference type="NCBI Taxonomy" id="2994442"/>
    <lineage>
        <taxon>Bacteria</taxon>
        <taxon>Pseudomonadati</taxon>
        <taxon>Pseudomonadota</taxon>
        <taxon>Gammaproteobacteria</taxon>
        <taxon>Oceanospirillales</taxon>
        <taxon>Zooshikellaceae</taxon>
        <taxon>Spartinivicinus</taxon>
    </lineage>
</organism>
<dbReference type="InterPro" id="IPR011250">
    <property type="entry name" value="OMP/PagP_B-barrel"/>
</dbReference>
<gene>
    <name evidence="4" type="ORF">H0A36_08420</name>
</gene>
<evidence type="ECO:0000313" key="4">
    <source>
        <dbReference type="EMBL" id="NYZ66037.1"/>
    </source>
</evidence>